<dbReference type="Proteomes" id="UP000028483">
    <property type="component" value="Unassembled WGS sequence"/>
</dbReference>
<dbReference type="AlphaFoldDB" id="A0A077P5D6"/>
<sequence>MVGLVNLSGVTLGKDACALMGFVPDVPKNLFGFKEPFFMLGSHQAVHVINNQSSQNQMVTI</sequence>
<dbReference type="HOGENOM" id="CLU_2921751_0_0_6"/>
<dbReference type="EMBL" id="CBSX010000141">
    <property type="protein sequence ID" value="CDH06295.1"/>
    <property type="molecule type" value="Genomic_DNA"/>
</dbReference>
<comment type="caution">
    <text evidence="1">The sequence shown here is derived from an EMBL/GenBank/DDBJ whole genome shotgun (WGS) entry which is preliminary data.</text>
</comment>
<accession>A0A077P5D6</accession>
<organism evidence="1">
    <name type="scientific">Xenorhabdus bovienii str. oregonense</name>
    <dbReference type="NCBI Taxonomy" id="1398202"/>
    <lineage>
        <taxon>Bacteria</taxon>
        <taxon>Pseudomonadati</taxon>
        <taxon>Pseudomonadota</taxon>
        <taxon>Gammaproteobacteria</taxon>
        <taxon>Enterobacterales</taxon>
        <taxon>Morganellaceae</taxon>
        <taxon>Xenorhabdus</taxon>
    </lineage>
</organism>
<protein>
    <submittedName>
        <fullName evidence="1">Uncharacterized protein</fullName>
    </submittedName>
</protein>
<proteinExistence type="predicted"/>
<evidence type="ECO:0000313" key="1">
    <source>
        <dbReference type="EMBL" id="CDH06295.1"/>
    </source>
</evidence>
<gene>
    <name evidence="1" type="ORF">XBO1_2250021</name>
</gene>
<name>A0A077P5D6_XENBV</name>
<reference evidence="1" key="1">
    <citation type="submission" date="2013-07" db="EMBL/GenBank/DDBJ databases">
        <title>Sub-species coevolution in mutualistic symbiosis.</title>
        <authorList>
            <person name="Murfin K."/>
            <person name="Klassen J."/>
            <person name="Lee M."/>
            <person name="Forst S."/>
            <person name="Stock P."/>
            <person name="Goodrich-Blair H."/>
        </authorList>
    </citation>
    <scope>NUCLEOTIDE SEQUENCE [LARGE SCALE GENOMIC DNA]</scope>
    <source>
        <strain evidence="1">Oregonense</strain>
    </source>
</reference>